<name>A0A4T0UIP4_9NEIS</name>
<dbReference type="RefSeq" id="WP_136555922.1">
    <property type="nucleotide sequence ID" value="NZ_STGJ01000035.1"/>
</dbReference>
<reference evidence="1 2" key="1">
    <citation type="submission" date="2019-04" db="EMBL/GenBank/DDBJ databases">
        <title>Crenobacter sp. nov.</title>
        <authorList>
            <person name="Shi S."/>
        </authorList>
    </citation>
    <scope>NUCLEOTIDE SEQUENCE [LARGE SCALE GENOMIC DNA]</scope>
    <source>
        <strain evidence="1 2">GY 70310</strain>
    </source>
</reference>
<sequence>MDDQAFLRQLESGRLPAEALNHEARLYAAWAYRRGYPAREAAARCAHALSRRALSLGHADRYHHTLTMALLFVLYSRVTDNPGLLDDWHAFRGACLDVLDGAADVVAAHYSTERLDDDFARRAFVEPDRLPLPTSGLLH</sequence>
<protein>
    <submittedName>
        <fullName evidence="1">Uncharacterized protein</fullName>
    </submittedName>
</protein>
<proteinExistence type="predicted"/>
<organism evidence="1 2">
    <name type="scientific">Crenobacter intestini</name>
    <dbReference type="NCBI Taxonomy" id="2563443"/>
    <lineage>
        <taxon>Bacteria</taxon>
        <taxon>Pseudomonadati</taxon>
        <taxon>Pseudomonadota</taxon>
        <taxon>Betaproteobacteria</taxon>
        <taxon>Neisseriales</taxon>
        <taxon>Neisseriaceae</taxon>
        <taxon>Crenobacter</taxon>
    </lineage>
</organism>
<evidence type="ECO:0000313" key="1">
    <source>
        <dbReference type="EMBL" id="TIC78408.1"/>
    </source>
</evidence>
<dbReference type="Proteomes" id="UP000308891">
    <property type="component" value="Unassembled WGS sequence"/>
</dbReference>
<dbReference type="EMBL" id="STGJ01000035">
    <property type="protein sequence ID" value="TIC78408.1"/>
    <property type="molecule type" value="Genomic_DNA"/>
</dbReference>
<dbReference type="OrthoDB" id="282517at2"/>
<accession>A0A4T0UIP4</accession>
<evidence type="ECO:0000313" key="2">
    <source>
        <dbReference type="Proteomes" id="UP000308891"/>
    </source>
</evidence>
<gene>
    <name evidence="1" type="ORF">E5K04_16430</name>
</gene>
<keyword evidence="2" id="KW-1185">Reference proteome</keyword>
<comment type="caution">
    <text evidence="1">The sequence shown here is derived from an EMBL/GenBank/DDBJ whole genome shotgun (WGS) entry which is preliminary data.</text>
</comment>
<dbReference type="AlphaFoldDB" id="A0A4T0UIP4"/>